<proteinExistence type="predicted"/>
<dbReference type="AlphaFoldDB" id="A0AAW6T2P8"/>
<name>A0AAW6T2P8_9BACI</name>
<dbReference type="Proteomes" id="UP001159179">
    <property type="component" value="Unassembled WGS sequence"/>
</dbReference>
<protein>
    <recommendedName>
        <fullName evidence="3">Aspartyl-phosphate phosphatase Spo0E family protein</fullName>
    </recommendedName>
</protein>
<accession>A0AAW6T2P8</accession>
<reference evidence="1" key="1">
    <citation type="submission" date="2023-03" db="EMBL/GenBank/DDBJ databases">
        <title>Bacterial isolates from washroom surfaces on a university campus.</title>
        <authorList>
            <person name="Holman D.B."/>
            <person name="Gzyl K.E."/>
            <person name="Taheri A.E."/>
        </authorList>
    </citation>
    <scope>NUCLEOTIDE SEQUENCE</scope>
    <source>
        <strain evidence="1">RD03</strain>
    </source>
</reference>
<evidence type="ECO:0008006" key="3">
    <source>
        <dbReference type="Google" id="ProtNLM"/>
    </source>
</evidence>
<dbReference type="RefSeq" id="WP_280618059.1">
    <property type="nucleotide sequence ID" value="NZ_JAROYP010000014.1"/>
</dbReference>
<sequence>MFSKTEILKNAIEECKRERQSLRDFTNGGGHKNMDVMQLVLNRIYFLDKQIKDLQMKQVQQSN</sequence>
<evidence type="ECO:0000313" key="2">
    <source>
        <dbReference type="Proteomes" id="UP001159179"/>
    </source>
</evidence>
<organism evidence="1 2">
    <name type="scientific">Heyndrickxia oleronia</name>
    <dbReference type="NCBI Taxonomy" id="38875"/>
    <lineage>
        <taxon>Bacteria</taxon>
        <taxon>Bacillati</taxon>
        <taxon>Bacillota</taxon>
        <taxon>Bacilli</taxon>
        <taxon>Bacillales</taxon>
        <taxon>Bacillaceae</taxon>
        <taxon>Heyndrickxia</taxon>
    </lineage>
</organism>
<evidence type="ECO:0000313" key="1">
    <source>
        <dbReference type="EMBL" id="MDH5163357.1"/>
    </source>
</evidence>
<comment type="caution">
    <text evidence="1">The sequence shown here is derived from an EMBL/GenBank/DDBJ whole genome shotgun (WGS) entry which is preliminary data.</text>
</comment>
<dbReference type="EMBL" id="JAROYP010000014">
    <property type="protein sequence ID" value="MDH5163357.1"/>
    <property type="molecule type" value="Genomic_DNA"/>
</dbReference>
<gene>
    <name evidence="1" type="ORF">P5X88_20695</name>
</gene>